<evidence type="ECO:0000256" key="1">
    <source>
        <dbReference type="SAM" id="MobiDB-lite"/>
    </source>
</evidence>
<evidence type="ECO:0000313" key="3">
    <source>
        <dbReference type="EMBL" id="PZF71566.1"/>
    </source>
</evidence>
<reference evidence="3 4" key="1">
    <citation type="submission" date="2018-06" db="EMBL/GenBank/DDBJ databases">
        <title>Mucibacter soli gen. nov., sp. nov., a new member of the family Chitinophagaceae producing mucin.</title>
        <authorList>
            <person name="Kim M.-K."/>
            <person name="Park S."/>
            <person name="Kim T.-S."/>
            <person name="Joung Y."/>
            <person name="Han J.-H."/>
            <person name="Kim S.B."/>
        </authorList>
    </citation>
    <scope>NUCLEOTIDE SEQUENCE [LARGE SCALE GENOMIC DNA]</scope>
    <source>
        <strain evidence="3 4">R1-15</strain>
    </source>
</reference>
<feature type="transmembrane region" description="Helical" evidence="2">
    <location>
        <begin position="20"/>
        <end position="40"/>
    </location>
</feature>
<gene>
    <name evidence="3" type="ORF">DN068_15945</name>
</gene>
<feature type="compositionally biased region" description="Polar residues" evidence="1">
    <location>
        <begin position="112"/>
        <end position="122"/>
    </location>
</feature>
<keyword evidence="2" id="KW-0812">Transmembrane</keyword>
<sequence length="152" mass="16736">MRFNTKLVERLSNATPRISIRRWLIITLVYGFAIIVNDHFDMVRALGLPERIEAAIRLCGVYLYIVLTAYSFHKTKEDEINTDNTQVAPDMAHHDKCDRVPATAGIKGDAQGNGSNEPQSEPLQPGTGAGTVIQWQDSQPDGGTGVEAERAD</sequence>
<evidence type="ECO:0000256" key="2">
    <source>
        <dbReference type="SAM" id="Phobius"/>
    </source>
</evidence>
<dbReference type="AlphaFoldDB" id="A0A2W2BD31"/>
<name>A0A2W2BD31_9BACT</name>
<keyword evidence="4" id="KW-1185">Reference proteome</keyword>
<dbReference type="Proteomes" id="UP000248745">
    <property type="component" value="Unassembled WGS sequence"/>
</dbReference>
<accession>A0A2W2BD31</accession>
<keyword evidence="2" id="KW-1133">Transmembrane helix</keyword>
<organism evidence="3 4">
    <name type="scientific">Taibaiella soli</name>
    <dbReference type="NCBI Taxonomy" id="1649169"/>
    <lineage>
        <taxon>Bacteria</taxon>
        <taxon>Pseudomonadati</taxon>
        <taxon>Bacteroidota</taxon>
        <taxon>Chitinophagia</taxon>
        <taxon>Chitinophagales</taxon>
        <taxon>Chitinophagaceae</taxon>
        <taxon>Taibaiella</taxon>
    </lineage>
</organism>
<evidence type="ECO:0000313" key="4">
    <source>
        <dbReference type="Proteomes" id="UP000248745"/>
    </source>
</evidence>
<feature type="transmembrane region" description="Helical" evidence="2">
    <location>
        <begin position="52"/>
        <end position="72"/>
    </location>
</feature>
<proteinExistence type="predicted"/>
<feature type="region of interest" description="Disordered" evidence="1">
    <location>
        <begin position="98"/>
        <end position="152"/>
    </location>
</feature>
<dbReference type="EMBL" id="QKTW01000022">
    <property type="protein sequence ID" value="PZF71566.1"/>
    <property type="molecule type" value="Genomic_DNA"/>
</dbReference>
<protein>
    <submittedName>
        <fullName evidence="3">Uncharacterized protein</fullName>
    </submittedName>
</protein>
<keyword evidence="2" id="KW-0472">Membrane</keyword>
<comment type="caution">
    <text evidence="3">The sequence shown here is derived from an EMBL/GenBank/DDBJ whole genome shotgun (WGS) entry which is preliminary data.</text>
</comment>